<name>A0ABP6THY8_9ACTN</name>
<feature type="domain" description="Prephenate/arogenate dehydrogenase" evidence="4">
    <location>
        <begin position="37"/>
        <end position="319"/>
    </location>
</feature>
<dbReference type="Pfam" id="PF20463">
    <property type="entry name" value="PDH_C"/>
    <property type="match status" value="1"/>
</dbReference>
<accession>A0ABP6THY8</accession>
<dbReference type="InterPro" id="IPR046826">
    <property type="entry name" value="PDH_N"/>
</dbReference>
<keyword evidence="6" id="KW-1185">Reference proteome</keyword>
<evidence type="ECO:0000256" key="1">
    <source>
        <dbReference type="ARBA" id="ARBA00007964"/>
    </source>
</evidence>
<dbReference type="PANTHER" id="PTHR21363:SF0">
    <property type="entry name" value="PREPHENATE DEHYDROGENASE [NADP(+)]"/>
    <property type="match status" value="1"/>
</dbReference>
<proteinExistence type="inferred from homology"/>
<dbReference type="SUPFAM" id="SSF51735">
    <property type="entry name" value="NAD(P)-binding Rossmann-fold domains"/>
    <property type="match status" value="1"/>
</dbReference>
<organism evidence="5 6">
    <name type="scientific">Streptomyces prasinosporus</name>
    <dbReference type="NCBI Taxonomy" id="68256"/>
    <lineage>
        <taxon>Bacteria</taxon>
        <taxon>Bacillati</taxon>
        <taxon>Actinomycetota</taxon>
        <taxon>Actinomycetes</taxon>
        <taxon>Kitasatosporales</taxon>
        <taxon>Streptomycetaceae</taxon>
        <taxon>Streptomyces</taxon>
        <taxon>Streptomyces albogriseolus group</taxon>
    </lineage>
</organism>
<evidence type="ECO:0000256" key="2">
    <source>
        <dbReference type="ARBA" id="ARBA00023002"/>
    </source>
</evidence>
<gene>
    <name evidence="5" type="ORF">GCM10019016_012930</name>
</gene>
<evidence type="ECO:0000256" key="3">
    <source>
        <dbReference type="SAM" id="MobiDB-lite"/>
    </source>
</evidence>
<dbReference type="InterPro" id="IPR008927">
    <property type="entry name" value="6-PGluconate_DH-like_C_sf"/>
</dbReference>
<evidence type="ECO:0000313" key="6">
    <source>
        <dbReference type="Proteomes" id="UP001501455"/>
    </source>
</evidence>
<dbReference type="PANTHER" id="PTHR21363">
    <property type="entry name" value="PREPHENATE DEHYDROGENASE"/>
    <property type="match status" value="1"/>
</dbReference>
<comment type="similarity">
    <text evidence="1">Belongs to the prephenate/arogenate dehydrogenase family.</text>
</comment>
<feature type="region of interest" description="Disordered" evidence="3">
    <location>
        <begin position="1"/>
        <end position="27"/>
    </location>
</feature>
<dbReference type="InterPro" id="IPR046825">
    <property type="entry name" value="PDH_C"/>
</dbReference>
<dbReference type="Gene3D" id="1.10.3660.10">
    <property type="entry name" value="6-phosphogluconate dehydrogenase C-terminal like domain"/>
    <property type="match status" value="1"/>
</dbReference>
<dbReference type="PROSITE" id="PS51176">
    <property type="entry name" value="PDH_ADH"/>
    <property type="match status" value="1"/>
</dbReference>
<feature type="compositionally biased region" description="Polar residues" evidence="3">
    <location>
        <begin position="16"/>
        <end position="26"/>
    </location>
</feature>
<dbReference type="Proteomes" id="UP001501455">
    <property type="component" value="Unassembled WGS sequence"/>
</dbReference>
<dbReference type="InterPro" id="IPR003099">
    <property type="entry name" value="Prephen_DH"/>
</dbReference>
<evidence type="ECO:0000313" key="5">
    <source>
        <dbReference type="EMBL" id="GAA3494194.1"/>
    </source>
</evidence>
<keyword evidence="2" id="KW-0560">Oxidoreductase</keyword>
<dbReference type="EMBL" id="BAAAXF010000014">
    <property type="protein sequence ID" value="GAA3494194.1"/>
    <property type="molecule type" value="Genomic_DNA"/>
</dbReference>
<reference evidence="6" key="1">
    <citation type="journal article" date="2019" name="Int. J. Syst. Evol. Microbiol.">
        <title>The Global Catalogue of Microorganisms (GCM) 10K type strain sequencing project: providing services to taxonomists for standard genome sequencing and annotation.</title>
        <authorList>
            <consortium name="The Broad Institute Genomics Platform"/>
            <consortium name="The Broad Institute Genome Sequencing Center for Infectious Disease"/>
            <person name="Wu L."/>
            <person name="Ma J."/>
        </authorList>
    </citation>
    <scope>NUCLEOTIDE SEQUENCE [LARGE SCALE GENOMIC DNA]</scope>
    <source>
        <strain evidence="6">JCM 4816</strain>
    </source>
</reference>
<dbReference type="Pfam" id="PF02153">
    <property type="entry name" value="PDH_N"/>
    <property type="match status" value="1"/>
</dbReference>
<protein>
    <submittedName>
        <fullName evidence="5">Prephenate dehydrogenase/arogenate dehydrogenase family protein</fullName>
    </submittedName>
</protein>
<dbReference type="InterPro" id="IPR036291">
    <property type="entry name" value="NAD(P)-bd_dom_sf"/>
</dbReference>
<dbReference type="Gene3D" id="3.40.50.720">
    <property type="entry name" value="NAD(P)-binding Rossmann-like Domain"/>
    <property type="match status" value="1"/>
</dbReference>
<dbReference type="SUPFAM" id="SSF48179">
    <property type="entry name" value="6-phosphogluconate dehydrogenase C-terminal domain-like"/>
    <property type="match status" value="1"/>
</dbReference>
<dbReference type="InterPro" id="IPR050812">
    <property type="entry name" value="Preph/Arog_dehydrog"/>
</dbReference>
<evidence type="ECO:0000259" key="4">
    <source>
        <dbReference type="PROSITE" id="PS51176"/>
    </source>
</evidence>
<sequence>MGTGNGPRDERGAQTMGDTQAGSTSPVRAADAAAPVFSRCVVAGASGGVGGMFTGLLLRSGLEVTRVDLAARREGEPGVRDVADDIRAPGPATARAVADADLVLLAVPEQAALDAVAPLAALMRPGALLADTLSVKSRMARRLRTTAPALQAVGLNPMFAPSLPLPGRPVAAVTVTGGPAARAFLGLVAGWGGRVVELDPAEHDTLTAVQQAATHAAVLSFGLALAELRPGMTALRASAPPPHRTLLMLLARIASGSPEVYWDVQAGNPHADAARRALGRGLERIGRAVADGDEDAFEDLVEEVRGALGDHHRDELAQACARLFADLA</sequence>
<comment type="caution">
    <text evidence="5">The sequence shown here is derived from an EMBL/GenBank/DDBJ whole genome shotgun (WGS) entry which is preliminary data.</text>
</comment>